<evidence type="ECO:0000313" key="1">
    <source>
        <dbReference type="EMBL" id="PPE67544.1"/>
    </source>
</evidence>
<keyword evidence="2" id="KW-1185">Reference proteome</keyword>
<organism evidence="1 2">
    <name type="scientific">Caldimonas caldifontis</name>
    <dbReference type="NCBI Taxonomy" id="1452508"/>
    <lineage>
        <taxon>Bacteria</taxon>
        <taxon>Pseudomonadati</taxon>
        <taxon>Pseudomonadota</taxon>
        <taxon>Betaproteobacteria</taxon>
        <taxon>Burkholderiales</taxon>
        <taxon>Sphaerotilaceae</taxon>
        <taxon>Caldimonas</taxon>
    </lineage>
</organism>
<gene>
    <name evidence="1" type="ORF">C1704_05170</name>
</gene>
<dbReference type="InterPro" id="IPR010349">
    <property type="entry name" value="Asparaginase_II"/>
</dbReference>
<reference evidence="1 2" key="1">
    <citation type="submission" date="2018-02" db="EMBL/GenBank/DDBJ databases">
        <title>Reclassifiation of [Polyangium] brachysporum DSM 7029 as Guopingzhaonella breviflexa gen. nov., sp. nov., a member of the family Comamonadaceae.</title>
        <authorList>
            <person name="Tang B."/>
        </authorList>
    </citation>
    <scope>NUCLEOTIDE SEQUENCE [LARGE SCALE GENOMIC DNA]</scope>
    <source>
        <strain evidence="1 2">BCRC 80649</strain>
    </source>
</reference>
<dbReference type="OrthoDB" id="9780674at2"/>
<accession>A0A2S5SXQ5</accession>
<dbReference type="PANTHER" id="PTHR42110:SF1">
    <property type="entry name" value="L-ASPARAGINASE, PUTATIVE (AFU_ORTHOLOGUE AFUA_3G11890)-RELATED"/>
    <property type="match status" value="1"/>
</dbReference>
<protein>
    <submittedName>
        <fullName evidence="1">Asparaginase</fullName>
    </submittedName>
</protein>
<dbReference type="PANTHER" id="PTHR42110">
    <property type="entry name" value="L-ASPARAGINASE, PUTATIVE (AFU_ORTHOLOGUE AFUA_3G11890)-RELATED"/>
    <property type="match status" value="1"/>
</dbReference>
<sequence length="348" mass="36184">MNPVLVEAWRGPAVESFHRGALVVVDAGGQAVWSLGDVQRPVFPRSAIKVLQALPLVASGAAQALGLTDAELALACASHNGEPGHADTAAGVLHRLGLDASALECGAHWPGLDTAGRALAAAGREPTALHNNCSGKHAGFLCLACAMQGGAKGPDLQRFVRGYVQPDHPVMREVGAALEAATGERLAHAPMGIDGCSIPTYALPLKAWALAFARVATGQGLSADHARAAQRLRQAVARSPFHVAGTGRFDTRVMERLGERVFCKVGAEGVYCAALPEQGLGVALKMDDGNTARAAEVVMAAVIEALLPLSDDERQVMRSLSDVTLRNWRGTEVGALRAAQALRALSSA</sequence>
<dbReference type="Pfam" id="PF06089">
    <property type="entry name" value="Asparaginase_II"/>
    <property type="match status" value="1"/>
</dbReference>
<proteinExistence type="predicted"/>
<evidence type="ECO:0000313" key="2">
    <source>
        <dbReference type="Proteomes" id="UP000238605"/>
    </source>
</evidence>
<dbReference type="RefSeq" id="WP_104301630.1">
    <property type="nucleotide sequence ID" value="NZ_PSNX01000003.1"/>
</dbReference>
<dbReference type="Proteomes" id="UP000238605">
    <property type="component" value="Unassembled WGS sequence"/>
</dbReference>
<dbReference type="EMBL" id="PSNX01000003">
    <property type="protein sequence ID" value="PPE67544.1"/>
    <property type="molecule type" value="Genomic_DNA"/>
</dbReference>
<comment type="caution">
    <text evidence="1">The sequence shown here is derived from an EMBL/GenBank/DDBJ whole genome shotgun (WGS) entry which is preliminary data.</text>
</comment>
<name>A0A2S5SXQ5_9BURK</name>
<dbReference type="AlphaFoldDB" id="A0A2S5SXQ5"/>